<feature type="compositionally biased region" description="Low complexity" evidence="1">
    <location>
        <begin position="36"/>
        <end position="55"/>
    </location>
</feature>
<name>A0ABV9ESD3_9ACTN</name>
<protein>
    <submittedName>
        <fullName evidence="2">Uncharacterized protein</fullName>
    </submittedName>
</protein>
<dbReference type="Proteomes" id="UP001595891">
    <property type="component" value="Unassembled WGS sequence"/>
</dbReference>
<evidence type="ECO:0000256" key="1">
    <source>
        <dbReference type="SAM" id="MobiDB-lite"/>
    </source>
</evidence>
<keyword evidence="3" id="KW-1185">Reference proteome</keyword>
<organism evidence="2 3">
    <name type="scientific">Sphaerisporangium corydalis</name>
    <dbReference type="NCBI Taxonomy" id="1441875"/>
    <lineage>
        <taxon>Bacteria</taxon>
        <taxon>Bacillati</taxon>
        <taxon>Actinomycetota</taxon>
        <taxon>Actinomycetes</taxon>
        <taxon>Streptosporangiales</taxon>
        <taxon>Streptosporangiaceae</taxon>
        <taxon>Sphaerisporangium</taxon>
    </lineage>
</organism>
<comment type="caution">
    <text evidence="2">The sequence shown here is derived from an EMBL/GenBank/DDBJ whole genome shotgun (WGS) entry which is preliminary data.</text>
</comment>
<gene>
    <name evidence="2" type="ORF">ACFO8L_41310</name>
</gene>
<proteinExistence type="predicted"/>
<feature type="non-terminal residue" evidence="2">
    <location>
        <position position="1"/>
    </location>
</feature>
<reference evidence="3" key="1">
    <citation type="journal article" date="2019" name="Int. J. Syst. Evol. Microbiol.">
        <title>The Global Catalogue of Microorganisms (GCM) 10K type strain sequencing project: providing services to taxonomists for standard genome sequencing and annotation.</title>
        <authorList>
            <consortium name="The Broad Institute Genomics Platform"/>
            <consortium name="The Broad Institute Genome Sequencing Center for Infectious Disease"/>
            <person name="Wu L."/>
            <person name="Ma J."/>
        </authorList>
    </citation>
    <scope>NUCLEOTIDE SEQUENCE [LARGE SCALE GENOMIC DNA]</scope>
    <source>
        <strain evidence="3">CCUG 49560</strain>
    </source>
</reference>
<evidence type="ECO:0000313" key="2">
    <source>
        <dbReference type="EMBL" id="MFC4592575.1"/>
    </source>
</evidence>
<evidence type="ECO:0000313" key="3">
    <source>
        <dbReference type="Proteomes" id="UP001595891"/>
    </source>
</evidence>
<dbReference type="EMBL" id="JBHSFN010000085">
    <property type="protein sequence ID" value="MFC4592575.1"/>
    <property type="molecule type" value="Genomic_DNA"/>
</dbReference>
<sequence length="62" mass="6669">RSLPRPSSAPDAKASTVCPKKLGHKDARVHYAIHKQQTGPPAQPTTSTQTTNQKPGQQNEPV</sequence>
<dbReference type="RefSeq" id="WP_380708905.1">
    <property type="nucleotide sequence ID" value="NZ_JBHSFN010000085.1"/>
</dbReference>
<accession>A0ABV9ESD3</accession>
<feature type="region of interest" description="Disordered" evidence="1">
    <location>
        <begin position="1"/>
        <end position="62"/>
    </location>
</feature>